<organism evidence="2 3">
    <name type="scientific">Rhamnusium bicolor</name>
    <dbReference type="NCBI Taxonomy" id="1586634"/>
    <lineage>
        <taxon>Eukaryota</taxon>
        <taxon>Metazoa</taxon>
        <taxon>Ecdysozoa</taxon>
        <taxon>Arthropoda</taxon>
        <taxon>Hexapoda</taxon>
        <taxon>Insecta</taxon>
        <taxon>Pterygota</taxon>
        <taxon>Neoptera</taxon>
        <taxon>Endopterygota</taxon>
        <taxon>Coleoptera</taxon>
        <taxon>Polyphaga</taxon>
        <taxon>Cucujiformia</taxon>
        <taxon>Chrysomeloidea</taxon>
        <taxon>Cerambycidae</taxon>
        <taxon>Lepturinae</taxon>
        <taxon>Rhagiini</taxon>
        <taxon>Rhamnusium</taxon>
    </lineage>
</organism>
<feature type="compositionally biased region" description="Basic and acidic residues" evidence="1">
    <location>
        <begin position="577"/>
        <end position="591"/>
    </location>
</feature>
<dbReference type="AlphaFoldDB" id="A0AAV8XKY1"/>
<dbReference type="PANTHER" id="PTHR37162:SF1">
    <property type="entry name" value="BED-TYPE DOMAIN-CONTAINING PROTEIN"/>
    <property type="match status" value="1"/>
</dbReference>
<accession>A0AAV8XKY1</accession>
<name>A0AAV8XKY1_9CUCU</name>
<feature type="compositionally biased region" description="Basic and acidic residues" evidence="1">
    <location>
        <begin position="527"/>
        <end position="545"/>
    </location>
</feature>
<evidence type="ECO:0000256" key="1">
    <source>
        <dbReference type="SAM" id="MobiDB-lite"/>
    </source>
</evidence>
<protein>
    <submittedName>
        <fullName evidence="2">Uncharacterized protein</fullName>
    </submittedName>
</protein>
<dbReference type="PANTHER" id="PTHR37162">
    <property type="entry name" value="HAT FAMILY DIMERISATION DOMAINCONTAINING PROTEIN-RELATED"/>
    <property type="match status" value="1"/>
</dbReference>
<evidence type="ECO:0000313" key="3">
    <source>
        <dbReference type="Proteomes" id="UP001162156"/>
    </source>
</evidence>
<proteinExistence type="predicted"/>
<feature type="region of interest" description="Disordered" evidence="1">
    <location>
        <begin position="662"/>
        <end position="691"/>
    </location>
</feature>
<keyword evidence="3" id="KW-1185">Reference proteome</keyword>
<comment type="caution">
    <text evidence="2">The sequence shown here is derived from an EMBL/GenBank/DDBJ whole genome shotgun (WGS) entry which is preliminary data.</text>
</comment>
<gene>
    <name evidence="2" type="ORF">NQ314_011230</name>
</gene>
<evidence type="ECO:0000313" key="2">
    <source>
        <dbReference type="EMBL" id="KAJ8939117.1"/>
    </source>
</evidence>
<dbReference type="EMBL" id="JANEYF010003117">
    <property type="protein sequence ID" value="KAJ8939117.1"/>
    <property type="molecule type" value="Genomic_DNA"/>
</dbReference>
<feature type="compositionally biased region" description="Basic and acidic residues" evidence="1">
    <location>
        <begin position="468"/>
        <end position="477"/>
    </location>
</feature>
<sequence length="691" mass="77667">MLLFKSLAVSKVTLQLYTVEMTEVRLEPLEDISADTSDSEDLSDSNEAKMVKQRKKQAMKKHLPFHQISETEPTQSTSKEDMEVEVSESEEWNSASTMFGEASSSFSVVVNPSVSEFEQQSSSSQVKTKQASRVQHFSKKWLSDPKLQGWIQVAEHDNMYAKCSACVVNLKAKYSELIKHANSNKHKNAVKKLKSSKQVDLISALLVADHNLSFNVIDHITKINKVNFKDSKVAESLQLGRTKCTMIIQNVLADVITNQLKQQVKGKKVSVRLDEATDASNKKLLCILIKFIRGNEIKTQVLGLKEVDRDHGTAKGEKHDQIPEYFIMFMSESIGTGLLMFLGCMGCVAEVDNPPAVHHMSSLSFGLVVLLIIQTTASKGVEVSDENLMDLLGMEETQNLAASISGTATFVNTDSQWPAEQDLTSIMEETAPKANAQRRKQLIIQDAAYESRILTPRIRRAAPTIPNKDSRSRQRREEEEDDDDEAPANMNKAFARMADTFARTLQQVADQTPARRKLVRAPPNIEVRGRHLPSEAEPRRKTGTRDEEDLEDGDTQSRNPRLQAAKAGRMDAPQALPERRAQQAEGREGRVRRARTYQNPYKEKYASPDEPTPVTFQEGDQVMARVLNKKQNVFLPAWTGSHTIKRYEVEKGDQRVDIRVDDLRPVPAGNPPLVFDSDSERTRPRSQTRPK</sequence>
<reference evidence="2" key="1">
    <citation type="journal article" date="2023" name="Insect Mol. Biol.">
        <title>Genome sequencing provides insights into the evolution of gene families encoding plant cell wall-degrading enzymes in longhorned beetles.</title>
        <authorList>
            <person name="Shin N.R."/>
            <person name="Okamura Y."/>
            <person name="Kirsch R."/>
            <person name="Pauchet Y."/>
        </authorList>
    </citation>
    <scope>NUCLEOTIDE SEQUENCE</scope>
    <source>
        <strain evidence="2">RBIC_L_NR</strain>
    </source>
</reference>
<feature type="region of interest" description="Disordered" evidence="1">
    <location>
        <begin position="508"/>
        <end position="613"/>
    </location>
</feature>
<feature type="region of interest" description="Disordered" evidence="1">
    <location>
        <begin position="458"/>
        <end position="488"/>
    </location>
</feature>
<dbReference type="Proteomes" id="UP001162156">
    <property type="component" value="Unassembled WGS sequence"/>
</dbReference>